<dbReference type="EMBL" id="CP000698">
    <property type="protein sequence ID" value="ABQ28559.1"/>
    <property type="molecule type" value="Genomic_DNA"/>
</dbReference>
<proteinExistence type="predicted"/>
<keyword evidence="1" id="KW-0732">Signal</keyword>
<dbReference type="HOGENOM" id="CLU_2301822_0_0_7"/>
<dbReference type="Proteomes" id="UP000006695">
    <property type="component" value="Chromosome"/>
</dbReference>
<dbReference type="GO" id="GO:0020037">
    <property type="term" value="F:heme binding"/>
    <property type="evidence" value="ECO:0007669"/>
    <property type="project" value="InterPro"/>
</dbReference>
<dbReference type="STRING" id="351605.Gura_4416"/>
<dbReference type="Gene3D" id="1.10.760.10">
    <property type="entry name" value="Cytochrome c-like domain"/>
    <property type="match status" value="1"/>
</dbReference>
<keyword evidence="3" id="KW-1185">Reference proteome</keyword>
<sequence>MMRLHTFIMMFLVVSLSPISLLAAAREDVRGISLRQQGNKMIDEKCLACHNRQKIEAALKERKNMEKITQRMEKKGVVLSDRDRQVLGHFWQQNPLKKIK</sequence>
<reference evidence="2 3" key="1">
    <citation type="submission" date="2007-05" db="EMBL/GenBank/DDBJ databases">
        <title>Complete sequence of Geobacter uraniireducens Rf4.</title>
        <authorList>
            <consortium name="US DOE Joint Genome Institute"/>
            <person name="Copeland A."/>
            <person name="Lucas S."/>
            <person name="Lapidus A."/>
            <person name="Barry K."/>
            <person name="Detter J.C."/>
            <person name="Glavina del Rio T."/>
            <person name="Hammon N."/>
            <person name="Israni S."/>
            <person name="Dalin E."/>
            <person name="Tice H."/>
            <person name="Pitluck S."/>
            <person name="Chertkov O."/>
            <person name="Brettin T."/>
            <person name="Bruce D."/>
            <person name="Han C."/>
            <person name="Schmutz J."/>
            <person name="Larimer F."/>
            <person name="Land M."/>
            <person name="Hauser L."/>
            <person name="Kyrpides N."/>
            <person name="Mikhailova N."/>
            <person name="Shelobolina E."/>
            <person name="Aklujkar M."/>
            <person name="Lovley D."/>
            <person name="Richardson P."/>
        </authorList>
    </citation>
    <scope>NUCLEOTIDE SEQUENCE [LARGE SCALE GENOMIC DNA]</scope>
    <source>
        <strain evidence="3">ATCC BAA-1134 / JCM 13001 / Rf4</strain>
    </source>
</reference>
<evidence type="ECO:0008006" key="4">
    <source>
        <dbReference type="Google" id="ProtNLM"/>
    </source>
</evidence>
<protein>
    <recommendedName>
        <fullName evidence="4">Cytochrome c domain-containing protein</fullName>
    </recommendedName>
</protein>
<name>A5G9U1_GEOUR</name>
<dbReference type="KEGG" id="gur:Gura_4416"/>
<evidence type="ECO:0000313" key="3">
    <source>
        <dbReference type="Proteomes" id="UP000006695"/>
    </source>
</evidence>
<gene>
    <name evidence="2" type="ordered locus">Gura_4416</name>
</gene>
<accession>A5G9U1</accession>
<dbReference type="InterPro" id="IPR036909">
    <property type="entry name" value="Cyt_c-like_dom_sf"/>
</dbReference>
<organism evidence="2 3">
    <name type="scientific">Geotalea uraniireducens (strain Rf4)</name>
    <name type="common">Geobacter uraniireducens</name>
    <dbReference type="NCBI Taxonomy" id="351605"/>
    <lineage>
        <taxon>Bacteria</taxon>
        <taxon>Pseudomonadati</taxon>
        <taxon>Thermodesulfobacteriota</taxon>
        <taxon>Desulfuromonadia</taxon>
        <taxon>Geobacterales</taxon>
        <taxon>Geobacteraceae</taxon>
        <taxon>Geotalea</taxon>
    </lineage>
</organism>
<dbReference type="GO" id="GO:0009055">
    <property type="term" value="F:electron transfer activity"/>
    <property type="evidence" value="ECO:0007669"/>
    <property type="project" value="InterPro"/>
</dbReference>
<feature type="chain" id="PRO_5002683442" description="Cytochrome c domain-containing protein" evidence="1">
    <location>
        <begin position="24"/>
        <end position="100"/>
    </location>
</feature>
<feature type="signal peptide" evidence="1">
    <location>
        <begin position="1"/>
        <end position="23"/>
    </location>
</feature>
<evidence type="ECO:0000313" key="2">
    <source>
        <dbReference type="EMBL" id="ABQ28559.1"/>
    </source>
</evidence>
<dbReference type="AlphaFoldDB" id="A5G9U1"/>
<evidence type="ECO:0000256" key="1">
    <source>
        <dbReference type="SAM" id="SignalP"/>
    </source>
</evidence>